<dbReference type="AlphaFoldDB" id="A0A8C5YHB5"/>
<dbReference type="Gene3D" id="3.10.20.550">
    <property type="entry name" value="ASAP complex, SAP18 subunit"/>
    <property type="match status" value="1"/>
</dbReference>
<reference evidence="3" key="2">
    <citation type="submission" date="2025-08" db="UniProtKB">
        <authorList>
            <consortium name="Ensembl"/>
        </authorList>
    </citation>
    <scope>IDENTIFICATION</scope>
</reference>
<reference evidence="3" key="1">
    <citation type="submission" date="2016-12" db="EMBL/GenBank/DDBJ databases">
        <title>Mouse lemur reference genome and diversity panel.</title>
        <authorList>
            <person name="Harris R."/>
            <person name="Larsen P."/>
            <person name="Liu Y."/>
            <person name="Hughes D.S."/>
            <person name="Murali S."/>
            <person name="Raveendran M."/>
            <person name="Korchina V."/>
            <person name="Wang M."/>
            <person name="Jhangiani S."/>
            <person name="Bandaranaike D."/>
            <person name="Bellair M."/>
            <person name="Blankenburg K."/>
            <person name="Chao H."/>
            <person name="Dahdouli M."/>
            <person name="Dinh H."/>
            <person name="Doddapaneni H."/>
            <person name="English A."/>
            <person name="Firestine M."/>
            <person name="Gnanaolivu R."/>
            <person name="Gross S."/>
            <person name="Hernandez B."/>
            <person name="Javaid M."/>
            <person name="Jayaseelan J."/>
            <person name="Jones J."/>
            <person name="Khan Z."/>
            <person name="Kovar C."/>
            <person name="Kurapati P."/>
            <person name="Le B."/>
            <person name="Lee S."/>
            <person name="Li M."/>
            <person name="Mathew T."/>
            <person name="Narasimhan A."/>
            <person name="Ngo D."/>
            <person name="Nguyen L."/>
            <person name="Okwuonu G."/>
            <person name="Ongeri F."/>
            <person name="Osuji N."/>
            <person name="Pu L.-L."/>
            <person name="Puazo M."/>
            <person name="Quiroz J."/>
            <person name="Raj R."/>
            <person name="Rajbhandari K."/>
            <person name="Reid J.G."/>
            <person name="Santibanez J."/>
            <person name="Sexton D."/>
            <person name="Skinner E."/>
            <person name="Vee V."/>
            <person name="Weissenberger G."/>
            <person name="Wu Y."/>
            <person name="Xin Y."/>
            <person name="Han Y."/>
            <person name="Campbell C."/>
            <person name="Brown A."/>
            <person name="Sullivan B."/>
            <person name="Shelton J."/>
            <person name="Brown S."/>
            <person name="Dudchenko O."/>
            <person name="Machol I."/>
            <person name="Durand N."/>
            <person name="Shamim M."/>
            <person name="Lieberman A."/>
            <person name="Muzny D.M."/>
            <person name="Richards S."/>
            <person name="Yoder A."/>
            <person name="Worley K.C."/>
            <person name="Rogers J."/>
            <person name="Gibbs R.A."/>
        </authorList>
    </citation>
    <scope>NUCLEOTIDE SEQUENCE [LARGE SCALE GENOMIC DNA]</scope>
</reference>
<dbReference type="PANTHER" id="PTHR13082:SF0">
    <property type="entry name" value="HISTONE DEACETYLASE COMPLEX SUBUNIT SAP18"/>
    <property type="match status" value="1"/>
</dbReference>
<protein>
    <recommendedName>
        <fullName evidence="2">18 kDa Sin3-associated polypeptide</fullName>
    </recommendedName>
</protein>
<dbReference type="Ensembl" id="ENSMICT00000073079.1">
    <property type="protein sequence ID" value="ENSMICP00000051822.1"/>
    <property type="gene ID" value="ENSMICG00000048885.1"/>
</dbReference>
<reference evidence="3" key="3">
    <citation type="submission" date="2025-09" db="UniProtKB">
        <authorList>
            <consortium name="Ensembl"/>
        </authorList>
    </citation>
    <scope>IDENTIFICATION</scope>
</reference>
<dbReference type="InterPro" id="IPR042534">
    <property type="entry name" value="SAP18_sf"/>
</dbReference>
<dbReference type="PANTHER" id="PTHR13082">
    <property type="entry name" value="SAP18"/>
    <property type="match status" value="1"/>
</dbReference>
<dbReference type="EMBL" id="ABDC03000086">
    <property type="status" value="NOT_ANNOTATED_CDS"/>
    <property type="molecule type" value="Genomic_DNA"/>
</dbReference>
<name>A0A8C5YHB5_MICMU</name>
<evidence type="ECO:0000313" key="4">
    <source>
        <dbReference type="Proteomes" id="UP000694394"/>
    </source>
</evidence>
<accession>A0A8C5YHB5</accession>
<dbReference type="Proteomes" id="UP000694394">
    <property type="component" value="Chromosome 1"/>
</dbReference>
<organism evidence="3 4">
    <name type="scientific">Microcebus murinus</name>
    <name type="common">Gray mouse lemur</name>
    <name type="synonym">Lemur murinus</name>
    <dbReference type="NCBI Taxonomy" id="30608"/>
    <lineage>
        <taxon>Eukaryota</taxon>
        <taxon>Metazoa</taxon>
        <taxon>Chordata</taxon>
        <taxon>Craniata</taxon>
        <taxon>Vertebrata</taxon>
        <taxon>Euteleostomi</taxon>
        <taxon>Mammalia</taxon>
        <taxon>Eutheria</taxon>
        <taxon>Euarchontoglires</taxon>
        <taxon>Primates</taxon>
        <taxon>Strepsirrhini</taxon>
        <taxon>Lemuriformes</taxon>
        <taxon>Cheirogaleidae</taxon>
        <taxon>Microcebus</taxon>
    </lineage>
</organism>
<sequence length="116" mass="13606">MLYIYFLTIIKRIHQCRLRGVGEIRLAGHGRKMAVESRVTQEEIKKEPEKPMDRENTCPWLLLRVSTTHNGRHHPMDEFSRGNVPSSELQIYTWMDATLKELTSLVKGRQNQCLEK</sequence>
<dbReference type="GeneTree" id="ENSGT00390000003152"/>
<evidence type="ECO:0000256" key="2">
    <source>
        <dbReference type="ARBA" id="ARBA00030511"/>
    </source>
</evidence>
<dbReference type="InterPro" id="IPR010516">
    <property type="entry name" value="SAP18"/>
</dbReference>
<dbReference type="GO" id="GO:0005634">
    <property type="term" value="C:nucleus"/>
    <property type="evidence" value="ECO:0007669"/>
    <property type="project" value="TreeGrafter"/>
</dbReference>
<keyword evidence="4" id="KW-1185">Reference proteome</keyword>
<comment type="similarity">
    <text evidence="1">Belongs to the SAP18 family.</text>
</comment>
<dbReference type="Pfam" id="PF06487">
    <property type="entry name" value="SAP18"/>
    <property type="match status" value="1"/>
</dbReference>
<evidence type="ECO:0000313" key="3">
    <source>
        <dbReference type="Ensembl" id="ENSMICP00000051822.1"/>
    </source>
</evidence>
<proteinExistence type="inferred from homology"/>
<dbReference type="GO" id="GO:0003714">
    <property type="term" value="F:transcription corepressor activity"/>
    <property type="evidence" value="ECO:0007669"/>
    <property type="project" value="TreeGrafter"/>
</dbReference>
<evidence type="ECO:0000256" key="1">
    <source>
        <dbReference type="ARBA" id="ARBA00009143"/>
    </source>
</evidence>